<gene>
    <name evidence="1" type="ORF">EV130_101310</name>
</gene>
<evidence type="ECO:0000313" key="1">
    <source>
        <dbReference type="EMBL" id="TCU30735.1"/>
    </source>
</evidence>
<proteinExistence type="predicted"/>
<name>A0A4V6P181_9HYPH</name>
<reference evidence="1 2" key="1">
    <citation type="submission" date="2019-03" db="EMBL/GenBank/DDBJ databases">
        <title>Genomic Encyclopedia of Type Strains, Phase IV (KMG-V): Genome sequencing to study the core and pangenomes of soil and plant-associated prokaryotes.</title>
        <authorList>
            <person name="Whitman W."/>
        </authorList>
    </citation>
    <scope>NUCLEOTIDE SEQUENCE [LARGE SCALE GENOMIC DNA]</scope>
    <source>
        <strain evidence="1 2">Gr42</strain>
    </source>
</reference>
<accession>A0A4V6P181</accession>
<dbReference type="AlphaFoldDB" id="A0A4V6P181"/>
<comment type="caution">
    <text evidence="1">The sequence shown here is derived from an EMBL/GenBank/DDBJ whole genome shotgun (WGS) entry which is preliminary data.</text>
</comment>
<protein>
    <submittedName>
        <fullName evidence="1">Uncharacterized protein</fullName>
    </submittedName>
</protein>
<dbReference type="Proteomes" id="UP000295547">
    <property type="component" value="Unassembled WGS sequence"/>
</dbReference>
<evidence type="ECO:0000313" key="2">
    <source>
        <dbReference type="Proteomes" id="UP000295547"/>
    </source>
</evidence>
<organism evidence="1 2">
    <name type="scientific">Rhizobium azibense</name>
    <dbReference type="NCBI Taxonomy" id="1136135"/>
    <lineage>
        <taxon>Bacteria</taxon>
        <taxon>Pseudomonadati</taxon>
        <taxon>Pseudomonadota</taxon>
        <taxon>Alphaproteobacteria</taxon>
        <taxon>Hyphomicrobiales</taxon>
        <taxon>Rhizobiaceae</taxon>
        <taxon>Rhizobium/Agrobacterium group</taxon>
        <taxon>Rhizobium</taxon>
    </lineage>
</organism>
<sequence>MTAASGRTAITKLDCRSGGGKPACLSGSSYERCEFAAFKCTRCDLAKCKIDRIEICNVDPGPASACKRADACGSCQCQPEPVRKTYLTVEDDIRVNGSTSRDRAANLLEHKERVLDLVEA</sequence>
<keyword evidence="2" id="KW-1185">Reference proteome</keyword>
<dbReference type="EMBL" id="SMBJ01000001">
    <property type="protein sequence ID" value="TCU30735.1"/>
    <property type="molecule type" value="Genomic_DNA"/>
</dbReference>